<name>A0ABU6TPS1_9FABA</name>
<comment type="caution">
    <text evidence="2">The sequence shown here is derived from an EMBL/GenBank/DDBJ whole genome shotgun (WGS) entry which is preliminary data.</text>
</comment>
<evidence type="ECO:0000313" key="2">
    <source>
        <dbReference type="EMBL" id="MED6150825.1"/>
    </source>
</evidence>
<protein>
    <recommendedName>
        <fullName evidence="4">DUF4283 domain-containing protein</fullName>
    </recommendedName>
</protein>
<organism evidence="2 3">
    <name type="scientific">Stylosanthes scabra</name>
    <dbReference type="NCBI Taxonomy" id="79078"/>
    <lineage>
        <taxon>Eukaryota</taxon>
        <taxon>Viridiplantae</taxon>
        <taxon>Streptophyta</taxon>
        <taxon>Embryophyta</taxon>
        <taxon>Tracheophyta</taxon>
        <taxon>Spermatophyta</taxon>
        <taxon>Magnoliopsida</taxon>
        <taxon>eudicotyledons</taxon>
        <taxon>Gunneridae</taxon>
        <taxon>Pentapetalae</taxon>
        <taxon>rosids</taxon>
        <taxon>fabids</taxon>
        <taxon>Fabales</taxon>
        <taxon>Fabaceae</taxon>
        <taxon>Papilionoideae</taxon>
        <taxon>50 kb inversion clade</taxon>
        <taxon>dalbergioids sensu lato</taxon>
        <taxon>Dalbergieae</taxon>
        <taxon>Pterocarpus clade</taxon>
        <taxon>Stylosanthes</taxon>
    </lineage>
</organism>
<accession>A0ABU6TPS1</accession>
<sequence length="155" mass="18135">MKRFERKERREMEVVQSNEQMNRLQRSIMGEICRIIDLQKVKDALENGWDGPQRVDIADVGPYKCLITLSRRRVWVEFMGIQVHIWSEYTFKKVFIQEKLTLEVGDRRFDVYAREFGRDSYRLWAHPLSDGSKDTSNQGGMNEGNAMGGSNSIVQ</sequence>
<evidence type="ECO:0000256" key="1">
    <source>
        <dbReference type="SAM" id="MobiDB-lite"/>
    </source>
</evidence>
<evidence type="ECO:0008006" key="4">
    <source>
        <dbReference type="Google" id="ProtNLM"/>
    </source>
</evidence>
<reference evidence="2 3" key="1">
    <citation type="journal article" date="2023" name="Plants (Basel)">
        <title>Bridging the Gap: Combining Genomics and Transcriptomics Approaches to Understand Stylosanthes scabra, an Orphan Legume from the Brazilian Caatinga.</title>
        <authorList>
            <person name="Ferreira-Neto J.R.C."/>
            <person name="da Silva M.D."/>
            <person name="Binneck E."/>
            <person name="de Melo N.F."/>
            <person name="da Silva R.H."/>
            <person name="de Melo A.L.T.M."/>
            <person name="Pandolfi V."/>
            <person name="Bustamante F.O."/>
            <person name="Brasileiro-Vidal A.C."/>
            <person name="Benko-Iseppon A.M."/>
        </authorList>
    </citation>
    <scope>NUCLEOTIDE SEQUENCE [LARGE SCALE GENOMIC DNA]</scope>
    <source>
        <tissue evidence="2">Leaves</tissue>
    </source>
</reference>
<evidence type="ECO:0000313" key="3">
    <source>
        <dbReference type="Proteomes" id="UP001341840"/>
    </source>
</evidence>
<keyword evidence="3" id="KW-1185">Reference proteome</keyword>
<dbReference type="Proteomes" id="UP001341840">
    <property type="component" value="Unassembled WGS sequence"/>
</dbReference>
<feature type="region of interest" description="Disordered" evidence="1">
    <location>
        <begin position="131"/>
        <end position="155"/>
    </location>
</feature>
<gene>
    <name evidence="2" type="ORF">PIB30_076253</name>
</gene>
<dbReference type="EMBL" id="JASCZI010091615">
    <property type="protein sequence ID" value="MED6150825.1"/>
    <property type="molecule type" value="Genomic_DNA"/>
</dbReference>
<proteinExistence type="predicted"/>